<proteinExistence type="predicted"/>
<dbReference type="OrthoDB" id="2143914at2759"/>
<reference evidence="3" key="1">
    <citation type="journal article" date="2023" name="Plant J.">
        <title>The genome of the king protea, Protea cynaroides.</title>
        <authorList>
            <person name="Chang J."/>
            <person name="Duong T.A."/>
            <person name="Schoeman C."/>
            <person name="Ma X."/>
            <person name="Roodt D."/>
            <person name="Barker N."/>
            <person name="Li Z."/>
            <person name="Van de Peer Y."/>
            <person name="Mizrachi E."/>
        </authorList>
    </citation>
    <scope>NUCLEOTIDE SEQUENCE</scope>
    <source>
        <tissue evidence="3">Young leaves</tissue>
    </source>
</reference>
<evidence type="ECO:0000313" key="3">
    <source>
        <dbReference type="EMBL" id="KAJ4969921.1"/>
    </source>
</evidence>
<name>A0A9Q0KGL3_9MAGN</name>
<keyword evidence="4" id="KW-1185">Reference proteome</keyword>
<dbReference type="AlphaFoldDB" id="A0A9Q0KGL3"/>
<organism evidence="3 4">
    <name type="scientific">Protea cynaroides</name>
    <dbReference type="NCBI Taxonomy" id="273540"/>
    <lineage>
        <taxon>Eukaryota</taxon>
        <taxon>Viridiplantae</taxon>
        <taxon>Streptophyta</taxon>
        <taxon>Embryophyta</taxon>
        <taxon>Tracheophyta</taxon>
        <taxon>Spermatophyta</taxon>
        <taxon>Magnoliopsida</taxon>
        <taxon>Proteales</taxon>
        <taxon>Proteaceae</taxon>
        <taxon>Protea</taxon>
    </lineage>
</organism>
<sequence length="208" mass="23143">MATSNGGFLHSDQPAPPPTLLPPWLSSSNGVVQPPSPSVALTLSPSTATTGPAIPWLQPERGGKNNPIHLGSLPSHGAIPATGNSLMISELLESCRELEKGHHAWAAHKKETTWRLKRVELQLQSEKACRWREKMEEIELKVSALREEQKATLERIEVEYKEQLAGLRRDAEAKEQKLAEQWAAKHLRLMNFLEQIGFMSRPADPNGR</sequence>
<feature type="coiled-coil region" evidence="1">
    <location>
        <begin position="135"/>
        <end position="181"/>
    </location>
</feature>
<evidence type="ECO:0000256" key="2">
    <source>
        <dbReference type="SAM" id="MobiDB-lite"/>
    </source>
</evidence>
<evidence type="ECO:0000256" key="1">
    <source>
        <dbReference type="SAM" id="Coils"/>
    </source>
</evidence>
<dbReference type="InterPro" id="IPR052844">
    <property type="entry name" value="Leaf_Dev_Regulator"/>
</dbReference>
<comment type="caution">
    <text evidence="3">The sequence shown here is derived from an EMBL/GenBank/DDBJ whole genome shotgun (WGS) entry which is preliminary data.</text>
</comment>
<dbReference type="Proteomes" id="UP001141806">
    <property type="component" value="Unassembled WGS sequence"/>
</dbReference>
<dbReference type="PANTHER" id="PTHR47214">
    <property type="entry name" value="PROTEIN ROUGH SHEATH 2 HOMOLOG"/>
    <property type="match status" value="1"/>
</dbReference>
<evidence type="ECO:0000313" key="4">
    <source>
        <dbReference type="Proteomes" id="UP001141806"/>
    </source>
</evidence>
<dbReference type="PANTHER" id="PTHR47214:SF3">
    <property type="entry name" value="TRANSCRIPTION FACTOR AS1"/>
    <property type="match status" value="1"/>
</dbReference>
<feature type="region of interest" description="Disordered" evidence="2">
    <location>
        <begin position="1"/>
        <end position="42"/>
    </location>
</feature>
<dbReference type="EMBL" id="JAMYWD010000005">
    <property type="protein sequence ID" value="KAJ4969921.1"/>
    <property type="molecule type" value="Genomic_DNA"/>
</dbReference>
<keyword evidence="1" id="KW-0175">Coiled coil</keyword>
<protein>
    <recommendedName>
        <fullName evidence="5">Transcription factor AS1</fullName>
    </recommendedName>
</protein>
<accession>A0A9Q0KGL3</accession>
<gene>
    <name evidence="3" type="ORF">NE237_003020</name>
</gene>
<evidence type="ECO:0008006" key="5">
    <source>
        <dbReference type="Google" id="ProtNLM"/>
    </source>
</evidence>